<protein>
    <submittedName>
        <fullName evidence="2">Uncharacterized protein</fullName>
    </submittedName>
</protein>
<evidence type="ECO:0000313" key="2">
    <source>
        <dbReference type="EMBL" id="CAA9378780.1"/>
    </source>
</evidence>
<proteinExistence type="predicted"/>
<evidence type="ECO:0000256" key="1">
    <source>
        <dbReference type="SAM" id="MobiDB-lite"/>
    </source>
</evidence>
<feature type="region of interest" description="Disordered" evidence="1">
    <location>
        <begin position="1"/>
        <end position="44"/>
    </location>
</feature>
<feature type="compositionally biased region" description="Polar residues" evidence="1">
    <location>
        <begin position="34"/>
        <end position="44"/>
    </location>
</feature>
<dbReference type="AlphaFoldDB" id="A0A6J4N9R1"/>
<accession>A0A6J4N9R1</accession>
<gene>
    <name evidence="2" type="ORF">AVDCRST_MAG60-708</name>
</gene>
<reference evidence="2" key="1">
    <citation type="submission" date="2020-02" db="EMBL/GenBank/DDBJ databases">
        <authorList>
            <person name="Meier V. D."/>
        </authorList>
    </citation>
    <scope>NUCLEOTIDE SEQUENCE</scope>
    <source>
        <strain evidence="2">AVDCRST_MAG60</strain>
    </source>
</reference>
<organism evidence="2">
    <name type="scientific">uncultured Nocardioides sp</name>
    <dbReference type="NCBI Taxonomy" id="198441"/>
    <lineage>
        <taxon>Bacteria</taxon>
        <taxon>Bacillati</taxon>
        <taxon>Actinomycetota</taxon>
        <taxon>Actinomycetes</taxon>
        <taxon>Propionibacteriales</taxon>
        <taxon>Nocardioidaceae</taxon>
        <taxon>Nocardioides</taxon>
        <taxon>environmental samples</taxon>
    </lineage>
</organism>
<name>A0A6J4N9R1_9ACTN</name>
<dbReference type="EMBL" id="CADCUN010000078">
    <property type="protein sequence ID" value="CAA9378780.1"/>
    <property type="molecule type" value="Genomic_DNA"/>
</dbReference>
<sequence>MHEALLAGENAPRSGDEAVGDTRGWESRQRRDQPQWSSSTCGAE</sequence>
<feature type="compositionally biased region" description="Basic and acidic residues" evidence="1">
    <location>
        <begin position="23"/>
        <end position="33"/>
    </location>
</feature>